<name>A0A4Z0D363_9FIRM</name>
<dbReference type="Pfam" id="PF02616">
    <property type="entry name" value="SMC_ScpA"/>
    <property type="match status" value="1"/>
</dbReference>
<comment type="function">
    <text evidence="3">Participates in chromosomal partition during cell division. May act via the formation of a condensin-like complex containing Smc and ScpB that pull DNA away from mid-cell into both cell halves.</text>
</comment>
<protein>
    <recommendedName>
        <fullName evidence="2 3">Segregation and condensation protein A</fullName>
    </recommendedName>
</protein>
<dbReference type="RefSeq" id="WP_135271317.1">
    <property type="nucleotide sequence ID" value="NZ_SRIB01000009.1"/>
</dbReference>
<dbReference type="PANTHER" id="PTHR33969:SF2">
    <property type="entry name" value="SEGREGATION AND CONDENSATION PROTEIN A"/>
    <property type="match status" value="1"/>
</dbReference>
<dbReference type="Gene3D" id="6.10.250.2410">
    <property type="match status" value="1"/>
</dbReference>
<dbReference type="OrthoDB" id="9811016at2"/>
<dbReference type="GO" id="GO:0007059">
    <property type="term" value="P:chromosome segregation"/>
    <property type="evidence" value="ECO:0007669"/>
    <property type="project" value="UniProtKB-UniRule"/>
</dbReference>
<dbReference type="Proteomes" id="UP000298381">
    <property type="component" value="Unassembled WGS sequence"/>
</dbReference>
<reference evidence="4 5" key="1">
    <citation type="submission" date="2019-03" db="EMBL/GenBank/DDBJ databases">
        <title>Draft genome sequence data and analysis of a Fermenting Bacterium, Soehngenia longevitae strain 1933PT, isolated from petroleum reservoir in Azerbaijan.</title>
        <authorList>
            <person name="Grouzdev D.S."/>
            <person name="Bidzhieva S.K."/>
            <person name="Sokolova D.S."/>
            <person name="Tourova T.P."/>
            <person name="Poltaraus A.B."/>
            <person name="Nazina T.N."/>
        </authorList>
    </citation>
    <scope>NUCLEOTIDE SEQUENCE [LARGE SCALE GENOMIC DNA]</scope>
    <source>
        <strain evidence="4 5">1933P</strain>
    </source>
</reference>
<evidence type="ECO:0000313" key="5">
    <source>
        <dbReference type="Proteomes" id="UP000298381"/>
    </source>
</evidence>
<proteinExistence type="inferred from homology"/>
<dbReference type="AlphaFoldDB" id="A0A4Z0D363"/>
<dbReference type="HAMAP" id="MF_01805">
    <property type="entry name" value="ScpA"/>
    <property type="match status" value="1"/>
</dbReference>
<dbReference type="GO" id="GO:0005737">
    <property type="term" value="C:cytoplasm"/>
    <property type="evidence" value="ECO:0007669"/>
    <property type="project" value="UniProtKB-SubCell"/>
</dbReference>
<comment type="subcellular location">
    <subcellularLocation>
        <location evidence="3">Cytoplasm</location>
    </subcellularLocation>
    <text evidence="3">Associated with two foci at the outer edges of the nucleoid region in young cells, and at four foci within both cell halves in older cells.</text>
</comment>
<dbReference type="EMBL" id="SRIB01000009">
    <property type="protein sequence ID" value="TFZ39765.1"/>
    <property type="molecule type" value="Genomic_DNA"/>
</dbReference>
<gene>
    <name evidence="3" type="primary">scpA</name>
    <name evidence="4" type="ORF">E4100_06955</name>
</gene>
<evidence type="ECO:0000256" key="3">
    <source>
        <dbReference type="HAMAP-Rule" id="MF_01805"/>
    </source>
</evidence>
<comment type="subunit">
    <text evidence="3">Component of a cohesin-like complex composed of ScpA, ScpB and the Smc homodimer, in which ScpA and ScpB bind to the head domain of Smc. The presence of the three proteins is required for the association of the complex with DNA.</text>
</comment>
<dbReference type="Gene3D" id="1.10.10.580">
    <property type="entry name" value="Structural maintenance of chromosome 1. Chain E"/>
    <property type="match status" value="1"/>
</dbReference>
<evidence type="ECO:0000256" key="1">
    <source>
        <dbReference type="ARBA" id="ARBA00022829"/>
    </source>
</evidence>
<dbReference type="PANTHER" id="PTHR33969">
    <property type="entry name" value="SEGREGATION AND CONDENSATION PROTEIN A"/>
    <property type="match status" value="1"/>
</dbReference>
<keyword evidence="3" id="KW-0132">Cell division</keyword>
<comment type="caution">
    <text evidence="4">The sequence shown here is derived from an EMBL/GenBank/DDBJ whole genome shotgun (WGS) entry which is preliminary data.</text>
</comment>
<keyword evidence="3" id="KW-0963">Cytoplasm</keyword>
<keyword evidence="1 3" id="KW-0159">Chromosome partition</keyword>
<organism evidence="4 5">
    <name type="scientific">Soehngenia longivitae</name>
    <dbReference type="NCBI Taxonomy" id="2562294"/>
    <lineage>
        <taxon>Bacteria</taxon>
        <taxon>Bacillati</taxon>
        <taxon>Bacillota</taxon>
        <taxon>Tissierellia</taxon>
        <taxon>Tissierellales</taxon>
        <taxon>Tissierellaceae</taxon>
        <taxon>Soehngenia</taxon>
    </lineage>
</organism>
<dbReference type="GO" id="GO:0006260">
    <property type="term" value="P:DNA replication"/>
    <property type="evidence" value="ECO:0007669"/>
    <property type="project" value="UniProtKB-UniRule"/>
</dbReference>
<evidence type="ECO:0000313" key="4">
    <source>
        <dbReference type="EMBL" id="TFZ39765.1"/>
    </source>
</evidence>
<comment type="similarity">
    <text evidence="3">Belongs to the ScpA family.</text>
</comment>
<sequence>MEYKVRIEAFEGPLDLLLNLIDKNEIDIYDIPIHEVTDQFIDYLQKMNEIDIEIASEFIVMASILLEIKSKLLLPTEKVFQDGVEMEIDPRIDLVRKLEEYKLFKELSIILKTMQENHLKSFYKMQEDFSEYTDPIDELKEIDLEKLSIAFNHIIKRIEDQKCAEESVKLIRYPEIKQEICEDNIIRVLSNKSTVTFSELITIQTKSYAIAYFLAILELLKKKFIVAYQSNDCEDIVIERVDRSG</sequence>
<dbReference type="InterPro" id="IPR003768">
    <property type="entry name" value="ScpA"/>
</dbReference>
<accession>A0A4Z0D363</accession>
<dbReference type="InterPro" id="IPR023093">
    <property type="entry name" value="ScpA-like_C"/>
</dbReference>
<keyword evidence="5" id="KW-1185">Reference proteome</keyword>
<evidence type="ECO:0000256" key="2">
    <source>
        <dbReference type="ARBA" id="ARBA00044777"/>
    </source>
</evidence>
<dbReference type="GO" id="GO:0051301">
    <property type="term" value="P:cell division"/>
    <property type="evidence" value="ECO:0007669"/>
    <property type="project" value="UniProtKB-KW"/>
</dbReference>
<keyword evidence="3" id="KW-0131">Cell cycle</keyword>